<dbReference type="PANTHER" id="PTHR35446">
    <property type="entry name" value="SI:CH211-175M2.5"/>
    <property type="match status" value="1"/>
</dbReference>
<dbReference type="Gene3D" id="1.20.1290.10">
    <property type="entry name" value="AhpD-like"/>
    <property type="match status" value="1"/>
</dbReference>
<dbReference type="PANTHER" id="PTHR35446:SF3">
    <property type="entry name" value="CMD DOMAIN-CONTAINING PROTEIN"/>
    <property type="match status" value="1"/>
</dbReference>
<gene>
    <name evidence="2" type="ORF">SSPO_006300</name>
</gene>
<accession>A0A499UCQ7</accession>
<organism evidence="2 3">
    <name type="scientific">Streptomyces antimycoticus</name>
    <dbReference type="NCBI Taxonomy" id="68175"/>
    <lineage>
        <taxon>Bacteria</taxon>
        <taxon>Bacillati</taxon>
        <taxon>Actinomycetota</taxon>
        <taxon>Actinomycetes</taxon>
        <taxon>Kitasatosporales</taxon>
        <taxon>Streptomycetaceae</taxon>
        <taxon>Streptomyces</taxon>
        <taxon>Streptomyces violaceusniger group</taxon>
    </lineage>
</organism>
<protein>
    <submittedName>
        <fullName evidence="2">Alkyl hydroperoxide reductase AhpD</fullName>
    </submittedName>
</protein>
<feature type="domain" description="Carboxymuconolactone decarboxylase-like" evidence="1">
    <location>
        <begin position="44"/>
        <end position="107"/>
    </location>
</feature>
<dbReference type="InterPro" id="IPR029032">
    <property type="entry name" value="AhpD-like"/>
</dbReference>
<dbReference type="GO" id="GO:0051920">
    <property type="term" value="F:peroxiredoxin activity"/>
    <property type="evidence" value="ECO:0007669"/>
    <property type="project" value="InterPro"/>
</dbReference>
<reference evidence="2 3" key="1">
    <citation type="journal article" date="2020" name="Int. J. Syst. Evol. Microbiol.">
        <title>Reclassification of Streptomyces castelarensis and Streptomyces sporoclivatus as later heterotypic synonyms of Streptomyces antimycoticus.</title>
        <authorList>
            <person name="Komaki H."/>
            <person name="Tamura T."/>
        </authorList>
    </citation>
    <scope>NUCLEOTIDE SEQUENCE [LARGE SCALE GENOMIC DNA]</scope>
    <source>
        <strain evidence="2 3">NBRC 100767</strain>
    </source>
</reference>
<dbReference type="EMBL" id="AP019620">
    <property type="protein sequence ID" value="BBJ37912.1"/>
    <property type="molecule type" value="Genomic_DNA"/>
</dbReference>
<dbReference type="Pfam" id="PF02627">
    <property type="entry name" value="CMD"/>
    <property type="match status" value="1"/>
</dbReference>
<dbReference type="NCBIfam" id="TIGR00778">
    <property type="entry name" value="ahpD_dom"/>
    <property type="match status" value="1"/>
</dbReference>
<evidence type="ECO:0000313" key="2">
    <source>
        <dbReference type="EMBL" id="BBJ37912.1"/>
    </source>
</evidence>
<dbReference type="Proteomes" id="UP000463951">
    <property type="component" value="Chromosome"/>
</dbReference>
<proteinExistence type="predicted"/>
<sequence length="193" mass="20116">MSRLTVPAPDDVPAGAQSTLDTIGAQFGFIPGMFATLASNPTVLDVVMSLQGALSRVLDAKTRHTIALAVSQANGCDYCLAIHTYVSSELGGMSSDDIDLARAGSSIDPKRAAVARFAQQVVDSRGQVSDADLAAVRGAGYTDPQILAIVTVAVQVLLTNFLNNVNQTDIDIPAVNLGRYARLTAGTPVEART</sequence>
<name>A0A499UCQ7_9ACTN</name>
<dbReference type="AlphaFoldDB" id="A0A499UCQ7"/>
<evidence type="ECO:0000259" key="1">
    <source>
        <dbReference type="Pfam" id="PF02627"/>
    </source>
</evidence>
<dbReference type="InterPro" id="IPR004675">
    <property type="entry name" value="AhpD_core"/>
</dbReference>
<dbReference type="SUPFAM" id="SSF69118">
    <property type="entry name" value="AhpD-like"/>
    <property type="match status" value="1"/>
</dbReference>
<dbReference type="InterPro" id="IPR003779">
    <property type="entry name" value="CMD-like"/>
</dbReference>
<evidence type="ECO:0000313" key="3">
    <source>
        <dbReference type="Proteomes" id="UP000463951"/>
    </source>
</evidence>